<accession>A0A4S2KM57</accession>
<dbReference type="AlphaFoldDB" id="A0A4S2KM57"/>
<sequence length="181" mass="20857">MARCHEAGIEESIEGTERSPAKLFAGDSFYVLRTPKNRARRRRSRAILTNRSKDRRQLPWRLDYLATFHRYTASFTTASSPPPPPPPPSSEALWQRSSLGRRYRFPPIALSNFIMNCTKLRGFPQTFVTKLQIILMSLRTARYRGCTLALFLTFQETHSSLHFIVKKSEAISLNILELNEI</sequence>
<dbReference type="Proteomes" id="UP000310200">
    <property type="component" value="Unassembled WGS sequence"/>
</dbReference>
<evidence type="ECO:0000313" key="1">
    <source>
        <dbReference type="EMBL" id="TGZ50772.1"/>
    </source>
</evidence>
<dbReference type="EMBL" id="QBLH01001859">
    <property type="protein sequence ID" value="TGZ50772.1"/>
    <property type="molecule type" value="Genomic_DNA"/>
</dbReference>
<keyword evidence="2" id="KW-1185">Reference proteome</keyword>
<comment type="caution">
    <text evidence="1">The sequence shown here is derived from an EMBL/GenBank/DDBJ whole genome shotgun (WGS) entry which is preliminary data.</text>
</comment>
<evidence type="ECO:0000313" key="2">
    <source>
        <dbReference type="Proteomes" id="UP000310200"/>
    </source>
</evidence>
<gene>
    <name evidence="1" type="ORF">DBV15_01749</name>
</gene>
<proteinExistence type="predicted"/>
<name>A0A4S2KM57_9HYME</name>
<organism evidence="1 2">
    <name type="scientific">Temnothorax longispinosus</name>
    <dbReference type="NCBI Taxonomy" id="300112"/>
    <lineage>
        <taxon>Eukaryota</taxon>
        <taxon>Metazoa</taxon>
        <taxon>Ecdysozoa</taxon>
        <taxon>Arthropoda</taxon>
        <taxon>Hexapoda</taxon>
        <taxon>Insecta</taxon>
        <taxon>Pterygota</taxon>
        <taxon>Neoptera</taxon>
        <taxon>Endopterygota</taxon>
        <taxon>Hymenoptera</taxon>
        <taxon>Apocrita</taxon>
        <taxon>Aculeata</taxon>
        <taxon>Formicoidea</taxon>
        <taxon>Formicidae</taxon>
        <taxon>Myrmicinae</taxon>
        <taxon>Temnothorax</taxon>
    </lineage>
</organism>
<reference evidence="1 2" key="1">
    <citation type="journal article" date="2019" name="Philos. Trans. R. Soc. Lond., B, Biol. Sci.">
        <title>Ant behaviour and brain gene expression of defending hosts depend on the ecological success of the intruding social parasite.</title>
        <authorList>
            <person name="Kaur R."/>
            <person name="Stoldt M."/>
            <person name="Jongepier E."/>
            <person name="Feldmeyer B."/>
            <person name="Menzel F."/>
            <person name="Bornberg-Bauer E."/>
            <person name="Foitzik S."/>
        </authorList>
    </citation>
    <scope>NUCLEOTIDE SEQUENCE [LARGE SCALE GENOMIC DNA]</scope>
    <source>
        <tissue evidence="1">Whole body</tissue>
    </source>
</reference>
<dbReference type="STRING" id="300112.A0A4S2KM57"/>
<protein>
    <submittedName>
        <fullName evidence="1">Uncharacterized protein</fullName>
    </submittedName>
</protein>